<dbReference type="InterPro" id="IPR036388">
    <property type="entry name" value="WH-like_DNA-bd_sf"/>
</dbReference>
<dbReference type="STRING" id="943830.A4A58_22920"/>
<dbReference type="EMBL" id="LVYV01000004">
    <property type="protein sequence ID" value="KZD24335.1"/>
    <property type="molecule type" value="Genomic_DNA"/>
</dbReference>
<keyword evidence="4" id="KW-0804">Transcription</keyword>
<dbReference type="CDD" id="cd06171">
    <property type="entry name" value="Sigma70_r4"/>
    <property type="match status" value="1"/>
</dbReference>
<dbReference type="Pfam" id="PF08281">
    <property type="entry name" value="Sigma70_r4_2"/>
    <property type="match status" value="1"/>
</dbReference>
<name>A0A164A6S0_9BRAD</name>
<comment type="similarity">
    <text evidence="1">Belongs to the sigma-70 factor family. ECF subfamily.</text>
</comment>
<dbReference type="InterPro" id="IPR013324">
    <property type="entry name" value="RNA_pol_sigma_r3/r4-like"/>
</dbReference>
<proteinExistence type="inferred from homology"/>
<dbReference type="Proteomes" id="UP000076574">
    <property type="component" value="Unassembled WGS sequence"/>
</dbReference>
<dbReference type="PANTHER" id="PTHR43133">
    <property type="entry name" value="RNA POLYMERASE ECF-TYPE SIGMA FACTO"/>
    <property type="match status" value="1"/>
</dbReference>
<evidence type="ECO:0000259" key="5">
    <source>
        <dbReference type="Pfam" id="PF08281"/>
    </source>
</evidence>
<protein>
    <submittedName>
        <fullName evidence="6">RNA polymerase subunit sigma-24</fullName>
    </submittedName>
</protein>
<dbReference type="GO" id="GO:0003677">
    <property type="term" value="F:DNA binding"/>
    <property type="evidence" value="ECO:0007669"/>
    <property type="project" value="InterPro"/>
</dbReference>
<dbReference type="GO" id="GO:0016987">
    <property type="term" value="F:sigma factor activity"/>
    <property type="evidence" value="ECO:0007669"/>
    <property type="project" value="UniProtKB-KW"/>
</dbReference>
<evidence type="ECO:0000256" key="1">
    <source>
        <dbReference type="ARBA" id="ARBA00010641"/>
    </source>
</evidence>
<dbReference type="OrthoDB" id="9797134at2"/>
<dbReference type="InterPro" id="IPR014284">
    <property type="entry name" value="RNA_pol_sigma-70_dom"/>
</dbReference>
<organism evidence="6 7">
    <name type="scientific">Tardiphaga robiniae</name>
    <dbReference type="NCBI Taxonomy" id="943830"/>
    <lineage>
        <taxon>Bacteria</taxon>
        <taxon>Pseudomonadati</taxon>
        <taxon>Pseudomonadota</taxon>
        <taxon>Alphaproteobacteria</taxon>
        <taxon>Hyphomicrobiales</taxon>
        <taxon>Nitrobacteraceae</taxon>
        <taxon>Tardiphaga</taxon>
    </lineage>
</organism>
<gene>
    <name evidence="6" type="ORF">A4A58_22920</name>
</gene>
<accession>A0A164A6S0</accession>
<dbReference type="AlphaFoldDB" id="A0A164A6S0"/>
<dbReference type="Gene3D" id="1.10.10.10">
    <property type="entry name" value="Winged helix-like DNA-binding domain superfamily/Winged helix DNA-binding domain"/>
    <property type="match status" value="1"/>
</dbReference>
<dbReference type="SUPFAM" id="SSF88946">
    <property type="entry name" value="Sigma2 domain of RNA polymerase sigma factors"/>
    <property type="match status" value="1"/>
</dbReference>
<feature type="domain" description="RNA polymerase sigma factor 70 region 4 type 2" evidence="5">
    <location>
        <begin position="109"/>
        <end position="160"/>
    </location>
</feature>
<sequence>MTLWKSTIARLFTSHRAHLETLVRRRVRDREVASEIVQDVFARVLAAGTNGSDEDNKRVLYAAARNAAIDHNLTASRRHHMLAELLPEQLSPGQPSEDAALQAREAIAALDRALAQLPARTREIFVRRRVNGESNAEIGQRFGISVSAVEKHLLRAMQHCRAAVADHLNLASKDFR</sequence>
<dbReference type="GO" id="GO:0006352">
    <property type="term" value="P:DNA-templated transcription initiation"/>
    <property type="evidence" value="ECO:0007669"/>
    <property type="project" value="InterPro"/>
</dbReference>
<dbReference type="InterPro" id="IPR039425">
    <property type="entry name" value="RNA_pol_sigma-70-like"/>
</dbReference>
<dbReference type="InterPro" id="IPR013325">
    <property type="entry name" value="RNA_pol_sigma_r2"/>
</dbReference>
<comment type="caution">
    <text evidence="6">The sequence shown here is derived from an EMBL/GenBank/DDBJ whole genome shotgun (WGS) entry which is preliminary data.</text>
</comment>
<dbReference type="InterPro" id="IPR013249">
    <property type="entry name" value="RNA_pol_sigma70_r4_t2"/>
</dbReference>
<dbReference type="RefSeq" id="WP_068731035.1">
    <property type="nucleotide sequence ID" value="NZ_LVYV01000004.1"/>
</dbReference>
<dbReference type="PANTHER" id="PTHR43133:SF63">
    <property type="entry name" value="RNA POLYMERASE SIGMA FACTOR FECI-RELATED"/>
    <property type="match status" value="1"/>
</dbReference>
<dbReference type="SUPFAM" id="SSF88659">
    <property type="entry name" value="Sigma3 and sigma4 domains of RNA polymerase sigma factors"/>
    <property type="match status" value="1"/>
</dbReference>
<evidence type="ECO:0000313" key="7">
    <source>
        <dbReference type="Proteomes" id="UP000076574"/>
    </source>
</evidence>
<keyword evidence="7" id="KW-1185">Reference proteome</keyword>
<keyword evidence="3" id="KW-0731">Sigma factor</keyword>
<dbReference type="Gene3D" id="1.10.1740.10">
    <property type="match status" value="1"/>
</dbReference>
<reference evidence="6 7" key="1">
    <citation type="submission" date="2016-03" db="EMBL/GenBank/DDBJ databases">
        <title>Microsymbionts genomes from the relict species Vavilovia formosa (Stev.) Fed.</title>
        <authorList>
            <person name="Kopat V."/>
            <person name="Chirak E."/>
            <person name="Kimeklis A."/>
            <person name="Andronov E."/>
        </authorList>
    </citation>
    <scope>NUCLEOTIDE SEQUENCE [LARGE SCALE GENOMIC DNA]</scope>
    <source>
        <strain evidence="6 7">Vaf07</strain>
    </source>
</reference>
<dbReference type="NCBIfam" id="TIGR02937">
    <property type="entry name" value="sigma70-ECF"/>
    <property type="match status" value="1"/>
</dbReference>
<keyword evidence="2" id="KW-0805">Transcription regulation</keyword>
<evidence type="ECO:0000256" key="4">
    <source>
        <dbReference type="ARBA" id="ARBA00023163"/>
    </source>
</evidence>
<evidence type="ECO:0000313" key="6">
    <source>
        <dbReference type="EMBL" id="KZD24335.1"/>
    </source>
</evidence>
<evidence type="ECO:0000256" key="2">
    <source>
        <dbReference type="ARBA" id="ARBA00023015"/>
    </source>
</evidence>
<evidence type="ECO:0000256" key="3">
    <source>
        <dbReference type="ARBA" id="ARBA00023082"/>
    </source>
</evidence>